<protein>
    <submittedName>
        <fullName evidence="2">Nickel uptake substrate-specific transmembrane region</fullName>
    </submittedName>
</protein>
<gene>
    <name evidence="2" type="ORF">NCTC11166_03377</name>
</gene>
<dbReference type="EMBL" id="UAQP01000021">
    <property type="protein sequence ID" value="SPU57668.1"/>
    <property type="molecule type" value="Genomic_DNA"/>
</dbReference>
<sequence length="271" mass="30385">MKKVLALTMAAMFSLPSLAHEVWVDAGHTHGGEILKASLGYGDFPDLADIPEERMHIFKKPMQLIGSEGKIDMVRSEKRNIYFTSPEEIKDGSYLLTAEYSPTFWSKNAKGWKQENLKQMPDATYCEQTRMYGKMVLNAGHESADTAVVTKPVGQGLEIVPQDNPANIIIGEGFPLKVYFNGEPLEGATVVGTFSGFTTKDPNDKIHKLEPQAFSDTTRPDGSLQFYPLRKGFWKLRVVHKSDYPDQSECQKLASYATLTFMVEDAHDHHH</sequence>
<evidence type="ECO:0000256" key="1">
    <source>
        <dbReference type="SAM" id="SignalP"/>
    </source>
</evidence>
<evidence type="ECO:0000313" key="2">
    <source>
        <dbReference type="EMBL" id="SPU57668.1"/>
    </source>
</evidence>
<dbReference type="AlphaFoldDB" id="A0A2X1BNG2"/>
<keyword evidence="2" id="KW-0812">Transmembrane</keyword>
<dbReference type="Proteomes" id="UP000251186">
    <property type="component" value="Unassembled WGS sequence"/>
</dbReference>
<dbReference type="RefSeq" id="WP_112863902.1">
    <property type="nucleotide sequence ID" value="NZ_UAQP01000021.1"/>
</dbReference>
<feature type="signal peptide" evidence="1">
    <location>
        <begin position="1"/>
        <end position="19"/>
    </location>
</feature>
<reference evidence="2 3" key="1">
    <citation type="submission" date="2018-06" db="EMBL/GenBank/DDBJ databases">
        <authorList>
            <consortium name="Pathogen Informatics"/>
            <person name="Doyle S."/>
        </authorList>
    </citation>
    <scope>NUCLEOTIDE SEQUENCE [LARGE SCALE GENOMIC DNA]</scope>
    <source>
        <strain evidence="2 3">NCTC11166</strain>
    </source>
</reference>
<dbReference type="InterPro" id="IPR019613">
    <property type="entry name" value="DUF4198"/>
</dbReference>
<keyword evidence="1" id="KW-0732">Signal</keyword>
<accession>A0A2X1BNG2</accession>
<feature type="chain" id="PRO_5016132944" evidence="1">
    <location>
        <begin position="20"/>
        <end position="271"/>
    </location>
</feature>
<keyword evidence="2" id="KW-0472">Membrane</keyword>
<organism evidence="2 3">
    <name type="scientific">Brevundimonas vesicularis</name>
    <name type="common">Pseudomonas vesicularis</name>
    <dbReference type="NCBI Taxonomy" id="41276"/>
    <lineage>
        <taxon>Bacteria</taxon>
        <taxon>Pseudomonadati</taxon>
        <taxon>Pseudomonadota</taxon>
        <taxon>Alphaproteobacteria</taxon>
        <taxon>Caulobacterales</taxon>
        <taxon>Caulobacteraceae</taxon>
        <taxon>Brevundimonas</taxon>
    </lineage>
</organism>
<proteinExistence type="predicted"/>
<name>A0A2X1BNG2_BREVE</name>
<dbReference type="Pfam" id="PF10670">
    <property type="entry name" value="DUF4198"/>
    <property type="match status" value="1"/>
</dbReference>
<evidence type="ECO:0000313" key="3">
    <source>
        <dbReference type="Proteomes" id="UP000251186"/>
    </source>
</evidence>